<protein>
    <submittedName>
        <fullName evidence="1">Uncharacterized protein</fullName>
    </submittedName>
</protein>
<proteinExistence type="predicted"/>
<dbReference type="Gene3D" id="2.130.10.10">
    <property type="entry name" value="YVTN repeat-like/Quinoprotein amine dehydrogenase"/>
    <property type="match status" value="1"/>
</dbReference>
<keyword evidence="2" id="KW-1185">Reference proteome</keyword>
<dbReference type="SUPFAM" id="SSF51004">
    <property type="entry name" value="C-terminal (heme d1) domain of cytochrome cd1-nitrite reductase"/>
    <property type="match status" value="1"/>
</dbReference>
<reference evidence="1 2" key="1">
    <citation type="submission" date="2018-04" db="EMBL/GenBank/DDBJ databases">
        <title>Genomic Encyclopedia of Archaeal and Bacterial Type Strains, Phase II (KMG-II): from individual species to whole genera.</title>
        <authorList>
            <person name="Goeker M."/>
        </authorList>
    </citation>
    <scope>NUCLEOTIDE SEQUENCE [LARGE SCALE GENOMIC DNA]</scope>
    <source>
        <strain evidence="1 2">DSM 45169</strain>
    </source>
</reference>
<gene>
    <name evidence="1" type="ORF">C8J48_2411</name>
</gene>
<dbReference type="OrthoDB" id="2988536at2"/>
<comment type="caution">
    <text evidence="1">The sequence shown here is derived from an EMBL/GenBank/DDBJ whole genome shotgun (WGS) entry which is preliminary data.</text>
</comment>
<evidence type="ECO:0000313" key="2">
    <source>
        <dbReference type="Proteomes" id="UP000241639"/>
    </source>
</evidence>
<dbReference type="Proteomes" id="UP000241639">
    <property type="component" value="Unassembled WGS sequence"/>
</dbReference>
<dbReference type="InterPro" id="IPR011048">
    <property type="entry name" value="Haem_d1_sf"/>
</dbReference>
<dbReference type="EMBL" id="PZZP01000001">
    <property type="protein sequence ID" value="PTM59780.1"/>
    <property type="molecule type" value="Genomic_DNA"/>
</dbReference>
<evidence type="ECO:0000313" key="1">
    <source>
        <dbReference type="EMBL" id="PTM59780.1"/>
    </source>
</evidence>
<sequence>MVFDLEGKDIHSRLRLKEHGIFSIREDNQGNYFLPAEYGERVIQIAQDGSVRPIDSLEDPIYLIKEDDVQVVTYNTGYDYGTLEISEGSNVTRLELDGFNRLVSFDEKYVYSFADLIDEEKTVLYIVDRKLDKLVKTLPLKHGVANDMKKIHGKLIITGTDNATELTVVDQKTLEIEYVELPTKNPEYILVDNDRLLITHVASNKITIMDKKRLTVTETVDIQHPVFKVRADHRYIYALTQLESNDHAGVIGVYDKKTWNLKREILLPKIRETLVQDLTLLHSEER</sequence>
<accession>A0A2T4ZD26</accession>
<name>A0A2T4ZD26_9BACL</name>
<organism evidence="1 2">
    <name type="scientific">Desmospora activa DSM 45169</name>
    <dbReference type="NCBI Taxonomy" id="1121389"/>
    <lineage>
        <taxon>Bacteria</taxon>
        <taxon>Bacillati</taxon>
        <taxon>Bacillota</taxon>
        <taxon>Bacilli</taxon>
        <taxon>Bacillales</taxon>
        <taxon>Thermoactinomycetaceae</taxon>
        <taxon>Desmospora</taxon>
    </lineage>
</organism>
<dbReference type="RefSeq" id="WP_107727030.1">
    <property type="nucleotide sequence ID" value="NZ_PZZP01000001.1"/>
</dbReference>
<dbReference type="InterPro" id="IPR015943">
    <property type="entry name" value="WD40/YVTN_repeat-like_dom_sf"/>
</dbReference>
<dbReference type="AlphaFoldDB" id="A0A2T4ZD26"/>